<dbReference type="InterPro" id="IPR013103">
    <property type="entry name" value="RVT_2"/>
</dbReference>
<feature type="transmembrane region" description="Helical" evidence="4">
    <location>
        <begin position="1115"/>
        <end position="1133"/>
    </location>
</feature>
<dbReference type="InterPro" id="IPR012337">
    <property type="entry name" value="RNaseH-like_sf"/>
</dbReference>
<dbReference type="CDD" id="cd09272">
    <property type="entry name" value="RNase_HI_RT_Ty1"/>
    <property type="match status" value="1"/>
</dbReference>
<gene>
    <name evidence="6" type="ORF">Tco_0908755</name>
</gene>
<feature type="region of interest" description="Disordered" evidence="3">
    <location>
        <begin position="140"/>
        <end position="160"/>
    </location>
</feature>
<accession>A0ABQ5CP63</accession>
<feature type="region of interest" description="Disordered" evidence="3">
    <location>
        <begin position="558"/>
        <end position="598"/>
    </location>
</feature>
<dbReference type="PROSITE" id="PS50994">
    <property type="entry name" value="INTEGRASE"/>
    <property type="match status" value="1"/>
</dbReference>
<keyword evidence="4" id="KW-0812">Transmembrane</keyword>
<dbReference type="Pfam" id="PF00665">
    <property type="entry name" value="rve"/>
    <property type="match status" value="1"/>
</dbReference>
<evidence type="ECO:0000259" key="5">
    <source>
        <dbReference type="PROSITE" id="PS50994"/>
    </source>
</evidence>
<evidence type="ECO:0000313" key="7">
    <source>
        <dbReference type="Proteomes" id="UP001151760"/>
    </source>
</evidence>
<dbReference type="InterPro" id="IPR001584">
    <property type="entry name" value="Integrase_cat-core"/>
</dbReference>
<name>A0ABQ5CP63_9ASTR</name>
<proteinExistence type="predicted"/>
<keyword evidence="2" id="KW-0378">Hydrolase</keyword>
<feature type="domain" description="Integrase catalytic" evidence="5">
    <location>
        <begin position="323"/>
        <end position="491"/>
    </location>
</feature>
<evidence type="ECO:0000256" key="1">
    <source>
        <dbReference type="ARBA" id="ARBA00022723"/>
    </source>
</evidence>
<dbReference type="SUPFAM" id="SSF53098">
    <property type="entry name" value="Ribonuclease H-like"/>
    <property type="match status" value="1"/>
</dbReference>
<sequence length="1181" mass="131034">MVNLSDHAAEKTRTNELQKVLWMMAGHDADNMVMIFLYAADEFAMWEFLPKAQKEKEEWEVKFEATLARFEKWKESSKNLKKLIDSSMSTRTKIGLGFQAYFGVDEVFDLSTYLECILLRPTQRHHASCDSSLKTQTKDIPPADDIMTLPKSDIEDPNSTTGSPNCDFYNCVDSVPCNSKAASVSAGSRKSPASDQQSILLGRRISPASVPAGRSDSAASRKQPAVHSVVLHIYMVGLMPANFDSGAQEVEQEKRKACCFVPNQGWHCNFCSGDGRISGKGTIRTFKADFENVYYVESCSTLTYFLCGTKKSRKHDLYTFHISDLQPEQKLREAYGLFGPTNIRSIDQKYYSLVVTDDFSRFSWTFFLGTKDETFYVLKEFIALIENQLNKKVKGIRCDNGTEFKNAKLIELCGDKGIKRDYSNPRTPQQNGVAERKNRTLIEAARTMLADSKLPTMFWTEAVSTACYVLNRVSITNPHNKTPYELISGKIMQLFILETGLVLWERNADYAEELARLQIKNMKLGRCLPIWIMLGCSAVKDSAGVDSVVREPDGIVSADAVSTGSPSADSNPAGGNPADCFTPAGSVEPADESNPAVSSSVSVDLNSCTCCGVHPIPTKRVNTIHPQSQILGDLASPVLTRSRAQKSNIEDPGLVDAMQEEMQQFINQQVWKLVPLPAGKHAIGTKWILKNKRDARGIVVRNKARLVAQGHRQEEGIDYDEVFAPVARIEAIRLFLAFASYMGFLVYQLDVKSAFLYGEIEEEVYVTQPKGFEDPYFPKHVYRVVKALYGLHQAPRAWYARMYLFVTTQYRRGTDDNESSSKKDSQGYNFGQVSQVKQLPDRFSISQDKFVQLQDHDIKFAVSACSRHQVTPLTSHLMQLEAYSDSDYAGSHGDRKSTTGGCQFLGRRLNLFGSARSSPYVATSSTEAEYVAAASCCAQVLWIQNQLLDYGFNFMNTKIFIDNQSTICIVKNPVFHQRTKHIGIGTHCYEMHEKNLIQVLKIHTDDNVADLLTKAFDGPRFAYLVVHIGMVNPSFVVNTAAGSYPSCCKFVILPAGRMVSAGWSMVLLVVILPAGRMVSAGWSMVLLVVILPAGRMVSAGWSMVLLVVMFPAARLVSAGWSMLVVLVPAARLVSAGCTMALLEVIVPAGFFVPAGSYGLCCCHLLSADSIQSCWRNNVSAA</sequence>
<keyword evidence="7" id="KW-1185">Reference proteome</keyword>
<dbReference type="EMBL" id="BQNB010014463">
    <property type="protein sequence ID" value="GJT28480.1"/>
    <property type="molecule type" value="Genomic_DNA"/>
</dbReference>
<organism evidence="6 7">
    <name type="scientific">Tanacetum coccineum</name>
    <dbReference type="NCBI Taxonomy" id="301880"/>
    <lineage>
        <taxon>Eukaryota</taxon>
        <taxon>Viridiplantae</taxon>
        <taxon>Streptophyta</taxon>
        <taxon>Embryophyta</taxon>
        <taxon>Tracheophyta</taxon>
        <taxon>Spermatophyta</taxon>
        <taxon>Magnoliopsida</taxon>
        <taxon>eudicotyledons</taxon>
        <taxon>Gunneridae</taxon>
        <taxon>Pentapetalae</taxon>
        <taxon>asterids</taxon>
        <taxon>campanulids</taxon>
        <taxon>Asterales</taxon>
        <taxon>Asteraceae</taxon>
        <taxon>Asteroideae</taxon>
        <taxon>Anthemideae</taxon>
        <taxon>Anthemidinae</taxon>
        <taxon>Tanacetum</taxon>
    </lineage>
</organism>
<protein>
    <submittedName>
        <fullName evidence="6">Ribonuclease H-like domain-containing protein</fullName>
    </submittedName>
</protein>
<dbReference type="Pfam" id="PF07727">
    <property type="entry name" value="RVT_2"/>
    <property type="match status" value="1"/>
</dbReference>
<feature type="compositionally biased region" description="Polar residues" evidence="3">
    <location>
        <begin position="560"/>
        <end position="570"/>
    </location>
</feature>
<keyword evidence="4" id="KW-0472">Membrane</keyword>
<dbReference type="Gene3D" id="3.30.420.10">
    <property type="entry name" value="Ribonuclease H-like superfamily/Ribonuclease H"/>
    <property type="match status" value="1"/>
</dbReference>
<dbReference type="InterPro" id="IPR039537">
    <property type="entry name" value="Retrotran_Ty1/copia-like"/>
</dbReference>
<comment type="caution">
    <text evidence="6">The sequence shown here is derived from an EMBL/GenBank/DDBJ whole genome shotgun (WGS) entry which is preliminary data.</text>
</comment>
<dbReference type="InterPro" id="IPR036397">
    <property type="entry name" value="RNaseH_sf"/>
</dbReference>
<dbReference type="Proteomes" id="UP001151760">
    <property type="component" value="Unassembled WGS sequence"/>
</dbReference>
<dbReference type="PANTHER" id="PTHR42648">
    <property type="entry name" value="TRANSPOSASE, PUTATIVE-RELATED"/>
    <property type="match status" value="1"/>
</dbReference>
<reference evidence="6" key="2">
    <citation type="submission" date="2022-01" db="EMBL/GenBank/DDBJ databases">
        <authorList>
            <person name="Yamashiro T."/>
            <person name="Shiraishi A."/>
            <person name="Satake H."/>
            <person name="Nakayama K."/>
        </authorList>
    </citation>
    <scope>NUCLEOTIDE SEQUENCE</scope>
</reference>
<feature type="transmembrane region" description="Helical" evidence="4">
    <location>
        <begin position="1140"/>
        <end position="1159"/>
    </location>
</feature>
<evidence type="ECO:0000313" key="6">
    <source>
        <dbReference type="EMBL" id="GJT28480.1"/>
    </source>
</evidence>
<feature type="transmembrane region" description="Helical" evidence="4">
    <location>
        <begin position="1050"/>
        <end position="1072"/>
    </location>
</feature>
<evidence type="ECO:0000256" key="3">
    <source>
        <dbReference type="SAM" id="MobiDB-lite"/>
    </source>
</evidence>
<keyword evidence="1" id="KW-0479">Metal-binding</keyword>
<feature type="transmembrane region" description="Helical" evidence="4">
    <location>
        <begin position="1084"/>
        <end position="1109"/>
    </location>
</feature>
<keyword evidence="4" id="KW-1133">Transmembrane helix</keyword>
<evidence type="ECO:0000256" key="4">
    <source>
        <dbReference type="SAM" id="Phobius"/>
    </source>
</evidence>
<evidence type="ECO:0000256" key="2">
    <source>
        <dbReference type="ARBA" id="ARBA00022801"/>
    </source>
</evidence>
<dbReference type="PANTHER" id="PTHR42648:SF32">
    <property type="entry name" value="RIBONUCLEASE H-LIKE DOMAIN, GAG-PRE-INTEGRASE DOMAIN PROTEIN-RELATED"/>
    <property type="match status" value="1"/>
</dbReference>
<reference evidence="6" key="1">
    <citation type="journal article" date="2022" name="Int. J. Mol. Sci.">
        <title>Draft Genome of Tanacetum Coccineum: Genomic Comparison of Closely Related Tanacetum-Family Plants.</title>
        <authorList>
            <person name="Yamashiro T."/>
            <person name="Shiraishi A."/>
            <person name="Nakayama K."/>
            <person name="Satake H."/>
        </authorList>
    </citation>
    <scope>NUCLEOTIDE SEQUENCE</scope>
</reference>